<accession>A0A1Y1ZV86</accession>
<comment type="caution">
    <text evidence="10">The sequence shown here is derived from an EMBL/GenBank/DDBJ whole genome shotgun (WGS) entry which is preliminary data.</text>
</comment>
<dbReference type="GO" id="GO:0015986">
    <property type="term" value="P:proton motive force-driven ATP synthesis"/>
    <property type="evidence" value="ECO:0007669"/>
    <property type="project" value="InterPro"/>
</dbReference>
<comment type="subcellular location">
    <subcellularLocation>
        <location evidence="1">Mitochondrion membrane</location>
    </subcellularLocation>
</comment>
<evidence type="ECO:0000256" key="5">
    <source>
        <dbReference type="ARBA" id="ARBA00022781"/>
    </source>
</evidence>
<dbReference type="STRING" id="1231657.A0A1Y1ZV86"/>
<dbReference type="EMBL" id="MCFA01000035">
    <property type="protein sequence ID" value="ORY14151.1"/>
    <property type="molecule type" value="Genomic_DNA"/>
</dbReference>
<organism evidence="10 11">
    <name type="scientific">Clohesyomyces aquaticus</name>
    <dbReference type="NCBI Taxonomy" id="1231657"/>
    <lineage>
        <taxon>Eukaryota</taxon>
        <taxon>Fungi</taxon>
        <taxon>Dikarya</taxon>
        <taxon>Ascomycota</taxon>
        <taxon>Pezizomycotina</taxon>
        <taxon>Dothideomycetes</taxon>
        <taxon>Pleosporomycetidae</taxon>
        <taxon>Pleosporales</taxon>
        <taxon>Lindgomycetaceae</taxon>
        <taxon>Clohesyomyces</taxon>
    </lineage>
</organism>
<name>A0A1Y1ZV86_9PLEO</name>
<evidence type="ECO:0000256" key="6">
    <source>
        <dbReference type="ARBA" id="ARBA00023065"/>
    </source>
</evidence>
<evidence type="ECO:0000256" key="2">
    <source>
        <dbReference type="ARBA" id="ARBA00005699"/>
    </source>
</evidence>
<sequence length="206" mass="21590">MSLAASRAVLRHSKFAARRAGIRNASSTSEAAAAAKEKAQSQAANLQAKATEGLSKVASSAGATLSKVGSATADTLGNVGGRTGRVIGGLQSLIPSVVYYSKVGLELGKLVAHQRKMSPPDLATFQSYFQPILNNLRNPNALLTQTSSTISTIQPANLINRVRDLSTEQWAANGVIAAEVLGFFTVGTMIGRFKIVGYRSKAPAHH</sequence>
<dbReference type="InterPro" id="IPR006808">
    <property type="entry name" value="ATP_synth_F0_gsu_mt"/>
</dbReference>
<gene>
    <name evidence="10" type="ORF">BCR34DRAFT_240904</name>
</gene>
<evidence type="ECO:0000313" key="11">
    <source>
        <dbReference type="Proteomes" id="UP000193144"/>
    </source>
</evidence>
<dbReference type="GO" id="GO:0031966">
    <property type="term" value="C:mitochondrial membrane"/>
    <property type="evidence" value="ECO:0007669"/>
    <property type="project" value="UniProtKB-SubCell"/>
</dbReference>
<dbReference type="AlphaFoldDB" id="A0A1Y1ZV86"/>
<keyword evidence="7" id="KW-0496">Mitochondrion</keyword>
<dbReference type="GO" id="GO:0045259">
    <property type="term" value="C:proton-transporting ATP synthase complex"/>
    <property type="evidence" value="ECO:0007669"/>
    <property type="project" value="UniProtKB-KW"/>
</dbReference>
<dbReference type="PANTHER" id="PTHR12386">
    <property type="entry name" value="ATP SYNTHASE SUBUNIT"/>
    <property type="match status" value="1"/>
</dbReference>
<keyword evidence="11" id="KW-1185">Reference proteome</keyword>
<dbReference type="Pfam" id="PF04718">
    <property type="entry name" value="ATP-synt_G"/>
    <property type="match status" value="1"/>
</dbReference>
<evidence type="ECO:0000256" key="1">
    <source>
        <dbReference type="ARBA" id="ARBA00004325"/>
    </source>
</evidence>
<keyword evidence="6" id="KW-0406">Ion transport</keyword>
<keyword evidence="9" id="KW-0066">ATP synthesis</keyword>
<evidence type="ECO:0000256" key="8">
    <source>
        <dbReference type="ARBA" id="ARBA00023136"/>
    </source>
</evidence>
<evidence type="ECO:0000256" key="7">
    <source>
        <dbReference type="ARBA" id="ARBA00023128"/>
    </source>
</evidence>
<keyword evidence="5" id="KW-0375">Hydrogen ion transport</keyword>
<dbReference type="GO" id="GO:0015078">
    <property type="term" value="F:proton transmembrane transporter activity"/>
    <property type="evidence" value="ECO:0007669"/>
    <property type="project" value="InterPro"/>
</dbReference>
<dbReference type="OrthoDB" id="437at2759"/>
<reference evidence="10 11" key="1">
    <citation type="submission" date="2016-07" db="EMBL/GenBank/DDBJ databases">
        <title>Pervasive Adenine N6-methylation of Active Genes in Fungi.</title>
        <authorList>
            <consortium name="DOE Joint Genome Institute"/>
            <person name="Mondo S.J."/>
            <person name="Dannebaum R.O."/>
            <person name="Kuo R.C."/>
            <person name="Labutti K."/>
            <person name="Haridas S."/>
            <person name="Kuo A."/>
            <person name="Salamov A."/>
            <person name="Ahrendt S.R."/>
            <person name="Lipzen A."/>
            <person name="Sullivan W."/>
            <person name="Andreopoulos W.B."/>
            <person name="Clum A."/>
            <person name="Lindquist E."/>
            <person name="Daum C."/>
            <person name="Ramamoorthy G.K."/>
            <person name="Gryganskyi A."/>
            <person name="Culley D."/>
            <person name="Magnuson J.K."/>
            <person name="James T.Y."/>
            <person name="O'Malley M.A."/>
            <person name="Stajich J.E."/>
            <person name="Spatafora J.W."/>
            <person name="Visel A."/>
            <person name="Grigoriev I.V."/>
        </authorList>
    </citation>
    <scope>NUCLEOTIDE SEQUENCE [LARGE SCALE GENOMIC DNA]</scope>
    <source>
        <strain evidence="10 11">CBS 115471</strain>
    </source>
</reference>
<evidence type="ECO:0000256" key="3">
    <source>
        <dbReference type="ARBA" id="ARBA00022448"/>
    </source>
</evidence>
<evidence type="ECO:0000256" key="9">
    <source>
        <dbReference type="ARBA" id="ARBA00023310"/>
    </source>
</evidence>
<protein>
    <submittedName>
        <fullName evidence="10">Mitochondrial F1F0-ATP synthase-like protein g subunit</fullName>
    </submittedName>
</protein>
<evidence type="ECO:0000256" key="4">
    <source>
        <dbReference type="ARBA" id="ARBA00022547"/>
    </source>
</evidence>
<dbReference type="Proteomes" id="UP000193144">
    <property type="component" value="Unassembled WGS sequence"/>
</dbReference>
<keyword evidence="8" id="KW-0472">Membrane</keyword>
<comment type="similarity">
    <text evidence="2">Belongs to the ATPase g subunit family.</text>
</comment>
<evidence type="ECO:0000313" key="10">
    <source>
        <dbReference type="EMBL" id="ORY14151.1"/>
    </source>
</evidence>
<proteinExistence type="inferred from homology"/>
<keyword evidence="4" id="KW-0138">CF(0)</keyword>
<keyword evidence="3" id="KW-0813">Transport</keyword>